<gene>
    <name evidence="2" type="ORF">B296_00016810</name>
</gene>
<organism evidence="2 3">
    <name type="scientific">Ensete ventricosum</name>
    <name type="common">Abyssinian banana</name>
    <name type="synonym">Musa ensete</name>
    <dbReference type="NCBI Taxonomy" id="4639"/>
    <lineage>
        <taxon>Eukaryota</taxon>
        <taxon>Viridiplantae</taxon>
        <taxon>Streptophyta</taxon>
        <taxon>Embryophyta</taxon>
        <taxon>Tracheophyta</taxon>
        <taxon>Spermatophyta</taxon>
        <taxon>Magnoliopsida</taxon>
        <taxon>Liliopsida</taxon>
        <taxon>Zingiberales</taxon>
        <taxon>Musaceae</taxon>
        <taxon>Ensete</taxon>
    </lineage>
</organism>
<feature type="region of interest" description="Disordered" evidence="1">
    <location>
        <begin position="105"/>
        <end position="127"/>
    </location>
</feature>
<dbReference type="Proteomes" id="UP000287651">
    <property type="component" value="Unassembled WGS sequence"/>
</dbReference>
<name>A0A427B337_ENSVE</name>
<feature type="non-terminal residue" evidence="2">
    <location>
        <position position="157"/>
    </location>
</feature>
<comment type="caution">
    <text evidence="2">The sequence shown here is derived from an EMBL/GenBank/DDBJ whole genome shotgun (WGS) entry which is preliminary data.</text>
</comment>
<feature type="compositionally biased region" description="Basic residues" evidence="1">
    <location>
        <begin position="107"/>
        <end position="117"/>
    </location>
</feature>
<reference evidence="2 3" key="1">
    <citation type="journal article" date="2014" name="Agronomy (Basel)">
        <title>A Draft Genome Sequence for Ensete ventricosum, the Drought-Tolerant Tree Against Hunger.</title>
        <authorList>
            <person name="Harrison J."/>
            <person name="Moore K.A."/>
            <person name="Paszkiewicz K."/>
            <person name="Jones T."/>
            <person name="Grant M."/>
            <person name="Ambacheew D."/>
            <person name="Muzemil S."/>
            <person name="Studholme D.J."/>
        </authorList>
    </citation>
    <scope>NUCLEOTIDE SEQUENCE [LARGE SCALE GENOMIC DNA]</scope>
</reference>
<evidence type="ECO:0000313" key="3">
    <source>
        <dbReference type="Proteomes" id="UP000287651"/>
    </source>
</evidence>
<accession>A0A427B337</accession>
<evidence type="ECO:0000313" key="2">
    <source>
        <dbReference type="EMBL" id="RRT82882.1"/>
    </source>
</evidence>
<sequence length="157" mass="17749">MVEDSSSIAAEKDTAFPQSLLVTTKVLHFVLYCPVRAVCIGPTGHRYVDCSLLGSTIEIGRQLRERSRLVSLCGEKGEQCDASYANRLLSGCTAKIDHWRLIEGEKGKKKKRKRRKKKEEEKKKEYLVPSPPAAIAARCRRRPRSRFFSRAGRKISA</sequence>
<proteinExistence type="predicted"/>
<dbReference type="EMBL" id="AMZH03000606">
    <property type="protein sequence ID" value="RRT82882.1"/>
    <property type="molecule type" value="Genomic_DNA"/>
</dbReference>
<evidence type="ECO:0000256" key="1">
    <source>
        <dbReference type="SAM" id="MobiDB-lite"/>
    </source>
</evidence>
<protein>
    <submittedName>
        <fullName evidence="2">Uncharacterized protein</fullName>
    </submittedName>
</protein>
<dbReference type="AlphaFoldDB" id="A0A427B337"/>